<dbReference type="InterPro" id="IPR001950">
    <property type="entry name" value="SUI1"/>
</dbReference>
<dbReference type="GO" id="GO:0003743">
    <property type="term" value="F:translation initiation factor activity"/>
    <property type="evidence" value="ECO:0007669"/>
    <property type="project" value="InterPro"/>
</dbReference>
<dbReference type="PANTHER" id="PTHR12217">
    <property type="entry name" value="EUKARYOTIC TRANSLATION INITIATION FACTOR 2D"/>
    <property type="match status" value="1"/>
</dbReference>
<dbReference type="EMBL" id="GL945441">
    <property type="protein sequence ID" value="EGO20190.1"/>
    <property type="molecule type" value="Genomic_DNA"/>
</dbReference>
<dbReference type="AlphaFoldDB" id="F8P961"/>
<dbReference type="CDD" id="cd11610">
    <property type="entry name" value="eIF2D_N"/>
    <property type="match status" value="1"/>
</dbReference>
<feature type="compositionally biased region" description="Basic and acidic residues" evidence="2">
    <location>
        <begin position="200"/>
        <end position="221"/>
    </location>
</feature>
<accession>F8P961</accession>
<dbReference type="SUPFAM" id="SSF88697">
    <property type="entry name" value="PUA domain-like"/>
    <property type="match status" value="1"/>
</dbReference>
<evidence type="ECO:0000256" key="2">
    <source>
        <dbReference type="SAM" id="MobiDB-lite"/>
    </source>
</evidence>
<proteinExistence type="predicted"/>
<dbReference type="PROSITE" id="PS50296">
    <property type="entry name" value="SUI1"/>
    <property type="match status" value="1"/>
</dbReference>
<dbReference type="SUPFAM" id="SSF55159">
    <property type="entry name" value="eIF1-like"/>
    <property type="match status" value="1"/>
</dbReference>
<dbReference type="CDD" id="cd11608">
    <property type="entry name" value="eIF2D_C"/>
    <property type="match status" value="1"/>
</dbReference>
<dbReference type="InterPro" id="IPR036885">
    <property type="entry name" value="SWIB_MDM2_dom_sf"/>
</dbReference>
<dbReference type="Pfam" id="PF26291">
    <property type="entry name" value="SWIB_eIF2D"/>
    <property type="match status" value="1"/>
</dbReference>
<dbReference type="GO" id="GO:0003723">
    <property type="term" value="F:RNA binding"/>
    <property type="evidence" value="ECO:0007669"/>
    <property type="project" value="InterPro"/>
</dbReference>
<dbReference type="InterPro" id="IPR036877">
    <property type="entry name" value="SUI1_dom_sf"/>
</dbReference>
<evidence type="ECO:0000259" key="3">
    <source>
        <dbReference type="PROSITE" id="PS50296"/>
    </source>
</evidence>
<reference evidence="4" key="1">
    <citation type="submission" date="2011-04" db="EMBL/GenBank/DDBJ databases">
        <title>Evolution of plant cell wall degrading machinery underlies the functional diversity of forest fungi.</title>
        <authorList>
            <consortium name="US DOE Joint Genome Institute (JGI-PGF)"/>
            <person name="Eastwood D.C."/>
            <person name="Floudas D."/>
            <person name="Binder M."/>
            <person name="Majcherczyk A."/>
            <person name="Schneider P."/>
            <person name="Aerts A."/>
            <person name="Asiegbu F.O."/>
            <person name="Baker S.E."/>
            <person name="Barry K."/>
            <person name="Bendiksby M."/>
            <person name="Blumentritt M."/>
            <person name="Coutinho P.M."/>
            <person name="Cullen D."/>
            <person name="Cullen D."/>
            <person name="Gathman A."/>
            <person name="Goodell B."/>
            <person name="Henrissat B."/>
            <person name="Ihrmark K."/>
            <person name="Kauserud H."/>
            <person name="Kohler A."/>
            <person name="LaButti K."/>
            <person name="Lapidus A."/>
            <person name="Lavin J.L."/>
            <person name="Lee Y.-H."/>
            <person name="Lindquist E."/>
            <person name="Lilly W."/>
            <person name="Lucas S."/>
            <person name="Morin E."/>
            <person name="Murat C."/>
            <person name="Oguiza J.A."/>
            <person name="Park J."/>
            <person name="Pisabarro A.G."/>
            <person name="Riley R."/>
            <person name="Rosling A."/>
            <person name="Salamov A."/>
            <person name="Schmidt O."/>
            <person name="Schmutz J."/>
            <person name="Skrede I."/>
            <person name="Stenlid J."/>
            <person name="Wiebenga A."/>
            <person name="Xie X."/>
            <person name="Kues U."/>
            <person name="Hibbett D.S."/>
            <person name="Hoffmeister D."/>
            <person name="Hogberg N."/>
            <person name="Martin F."/>
            <person name="Grigoriev I.V."/>
            <person name="Watkinson S.C."/>
        </authorList>
    </citation>
    <scope>NUCLEOTIDE SEQUENCE</scope>
    <source>
        <strain evidence="4">S7.9</strain>
    </source>
</reference>
<dbReference type="GeneID" id="18815707"/>
<dbReference type="Gene3D" id="3.30.780.10">
    <property type="entry name" value="SUI1-like domain"/>
    <property type="match status" value="1"/>
</dbReference>
<dbReference type="InterPro" id="IPR004521">
    <property type="entry name" value="Uncharacterised_CHP00451"/>
</dbReference>
<dbReference type="InterPro" id="IPR015947">
    <property type="entry name" value="PUA-like_sf"/>
</dbReference>
<dbReference type="InterPro" id="IPR058886">
    <property type="entry name" value="SWIB_eIF2D"/>
</dbReference>
<dbReference type="InterPro" id="IPR057429">
    <property type="entry name" value="WH_eIF2D"/>
</dbReference>
<dbReference type="Pfam" id="PF26292">
    <property type="entry name" value="PUA_elF2D"/>
    <property type="match status" value="1"/>
</dbReference>
<dbReference type="InterPro" id="IPR039757">
    <property type="entry name" value="EIF2D"/>
</dbReference>
<organism>
    <name type="scientific">Serpula lacrymans var. lacrymans (strain S7.9)</name>
    <name type="common">Dry rot fungus</name>
    <dbReference type="NCBI Taxonomy" id="578457"/>
    <lineage>
        <taxon>Eukaryota</taxon>
        <taxon>Fungi</taxon>
        <taxon>Dikarya</taxon>
        <taxon>Basidiomycota</taxon>
        <taxon>Agaricomycotina</taxon>
        <taxon>Agaricomycetes</taxon>
        <taxon>Agaricomycetidae</taxon>
        <taxon>Boletales</taxon>
        <taxon>Coniophorineae</taxon>
        <taxon>Serpulaceae</taxon>
        <taxon>Serpula</taxon>
    </lineage>
</organism>
<dbReference type="Proteomes" id="UP000008064">
    <property type="component" value="Unassembled WGS sequence"/>
</dbReference>
<dbReference type="CDD" id="cd21156">
    <property type="entry name" value="PUA_eIF2d-like"/>
    <property type="match status" value="1"/>
</dbReference>
<feature type="region of interest" description="Disordered" evidence="2">
    <location>
        <begin position="181"/>
        <end position="243"/>
    </location>
</feature>
<dbReference type="Pfam" id="PF17832">
    <property type="entry name" value="Pre-PUA"/>
    <property type="match status" value="1"/>
</dbReference>
<dbReference type="InterPro" id="IPR048248">
    <property type="entry name" value="PUA_eIF2d-like"/>
</dbReference>
<dbReference type="RefSeq" id="XP_007322935.1">
    <property type="nucleotide sequence ID" value="XM_007322873.1"/>
</dbReference>
<feature type="domain" description="SUI1" evidence="3">
    <location>
        <begin position="491"/>
        <end position="564"/>
    </location>
</feature>
<dbReference type="HOGENOM" id="CLU_012487_1_1_1"/>
<evidence type="ECO:0000313" key="4">
    <source>
        <dbReference type="EMBL" id="EGO20190.1"/>
    </source>
</evidence>
<dbReference type="InterPro" id="IPR048247">
    <property type="entry name" value="eIF2D_N"/>
</dbReference>
<dbReference type="PROSITE" id="PS50890">
    <property type="entry name" value="PUA"/>
    <property type="match status" value="1"/>
</dbReference>
<dbReference type="SUPFAM" id="SSF47592">
    <property type="entry name" value="SWIB/MDM2 domain"/>
    <property type="match status" value="1"/>
</dbReference>
<dbReference type="KEGG" id="sla:SERLADRAFT_442329"/>
<feature type="compositionally biased region" description="Polar residues" evidence="2">
    <location>
        <begin position="225"/>
        <end position="236"/>
    </location>
</feature>
<protein>
    <recommendedName>
        <fullName evidence="3">SUI1 domain-containing protein</fullName>
    </recommendedName>
</protein>
<dbReference type="Pfam" id="PF01253">
    <property type="entry name" value="SUI1"/>
    <property type="match status" value="1"/>
</dbReference>
<sequence>MFKKPLGNLKTSAPLRSSDRRKLKQRVVQSFSLSAEEGDVLVPDGLLSVKFNTYSDDPGVAYLAPGGDPLWFTIGKGSDDLIPTVYTLWKKPDLLPFLSTPSAVIPKLIGGADLMIPGVIQHTPSIKESHLVSVTEYTRDKLGPPLAVGRMAAHSDIMGREDAKGKAVYVMHAWKDHLWDMGSKGEPPDPVSASNSKQADAPHESVADDNGSQRDAEHKLLVEGQTDTPASPSGEVTSEVRNHTLSREEVTTILRKSVLQAIQKLLSELPASSFPLSATVFYSTYILPSRPAFISEHVLTTPIDIKHSTHKSLTTFLKVCEKEGLIKLKDMKSEVLVMGVFPTHDDVEAHRPYTSLKDLELKREKQDGKVEEERKKVKEMIIVEKWKPHQQSLKFFQGVGLNISLLYTLPDIKSAINKHAADASLIKQNDQQLIRLDELLNSVLSSKSDELPQFMKREELVKRLSDKMQSWYEITADGKDPVLKKGQLKSILVVVKMRQGRKASTLITNFEPYFLVAESLADELRHICASATSVSPALGKGSGMEVFVQGKQIKAVTELLVSRGIPKKWIEAMDLSDKKK</sequence>
<dbReference type="GO" id="GO:0001731">
    <property type="term" value="P:formation of translation preinitiation complex"/>
    <property type="evidence" value="ECO:0007669"/>
    <property type="project" value="InterPro"/>
</dbReference>
<dbReference type="NCBIfam" id="TIGR00451">
    <property type="entry name" value="unchar_dom_2"/>
    <property type="match status" value="1"/>
</dbReference>
<dbReference type="OrthoDB" id="199771at2759"/>
<keyword evidence="1" id="KW-0963">Cytoplasm</keyword>
<dbReference type="Gene3D" id="3.10.400.20">
    <property type="match status" value="1"/>
</dbReference>
<dbReference type="FunFam" id="3.30.780.10:FF:000008">
    <property type="entry name" value="eukaryotic translation initiation factor 2D"/>
    <property type="match status" value="1"/>
</dbReference>
<dbReference type="InterPro" id="IPR041366">
    <property type="entry name" value="Pre-PUA"/>
</dbReference>
<gene>
    <name evidence="4" type="ORF">SERLADRAFT_442329</name>
</gene>
<dbReference type="InterPro" id="IPR039759">
    <property type="entry name" value="eIF2D_SUI1"/>
</dbReference>
<evidence type="ECO:0000256" key="1">
    <source>
        <dbReference type="ARBA" id="ARBA00022490"/>
    </source>
</evidence>
<dbReference type="Pfam" id="PF25304">
    <property type="entry name" value="WHD_eIF2D"/>
    <property type="match status" value="1"/>
</dbReference>
<dbReference type="PANTHER" id="PTHR12217:SF4">
    <property type="entry name" value="EUKARYOTIC TRANSLATION INITIATION FACTOR 2D"/>
    <property type="match status" value="1"/>
</dbReference>
<name>F8P961_SERL9</name>